<sequence length="114" mass="13374">MNLCNVPVHRLQPATAPSPEFFPCMHNEDLRILKISPPIFYSQPKTVRTALLFMDFLNPINMRMARFGLVISEPILLLVTWSILYGDQVTSIYPEQFNWDVRTPHWMHDQITIF</sequence>
<accession>A0A4V3SCJ6</accession>
<gene>
    <name evidence="1" type="ORF">CRM22_009961</name>
</gene>
<dbReference type="EMBL" id="SJOL01009473">
    <property type="protein sequence ID" value="TGZ57244.1"/>
    <property type="molecule type" value="Genomic_DNA"/>
</dbReference>
<name>A0A4V3SCJ6_OPIFE</name>
<keyword evidence="2" id="KW-1185">Reference proteome</keyword>
<organism evidence="1 2">
    <name type="scientific">Opisthorchis felineus</name>
    <dbReference type="NCBI Taxonomy" id="147828"/>
    <lineage>
        <taxon>Eukaryota</taxon>
        <taxon>Metazoa</taxon>
        <taxon>Spiralia</taxon>
        <taxon>Lophotrochozoa</taxon>
        <taxon>Platyhelminthes</taxon>
        <taxon>Trematoda</taxon>
        <taxon>Digenea</taxon>
        <taxon>Opisthorchiida</taxon>
        <taxon>Opisthorchiata</taxon>
        <taxon>Opisthorchiidae</taxon>
        <taxon>Opisthorchis</taxon>
    </lineage>
</organism>
<proteinExistence type="predicted"/>
<protein>
    <submittedName>
        <fullName evidence="1">Uncharacterized protein</fullName>
    </submittedName>
</protein>
<evidence type="ECO:0000313" key="1">
    <source>
        <dbReference type="EMBL" id="TGZ57244.1"/>
    </source>
</evidence>
<dbReference type="Proteomes" id="UP000308267">
    <property type="component" value="Unassembled WGS sequence"/>
</dbReference>
<comment type="caution">
    <text evidence="1">The sequence shown here is derived from an EMBL/GenBank/DDBJ whole genome shotgun (WGS) entry which is preliminary data.</text>
</comment>
<evidence type="ECO:0000313" key="2">
    <source>
        <dbReference type="Proteomes" id="UP000308267"/>
    </source>
</evidence>
<reference evidence="1 2" key="1">
    <citation type="journal article" date="2019" name="BMC Genomics">
        <title>New insights from Opisthorchis felineus genome: update on genomics of the epidemiologically important liver flukes.</title>
        <authorList>
            <person name="Ershov N.I."/>
            <person name="Mordvinov V.A."/>
            <person name="Prokhortchouk E.B."/>
            <person name="Pakharukova M.Y."/>
            <person name="Gunbin K.V."/>
            <person name="Ustyantsev K."/>
            <person name="Genaev M.A."/>
            <person name="Blinov A.G."/>
            <person name="Mazur A."/>
            <person name="Boulygina E."/>
            <person name="Tsygankova S."/>
            <person name="Khrameeva E."/>
            <person name="Chekanov N."/>
            <person name="Fan G."/>
            <person name="Xiao A."/>
            <person name="Zhang H."/>
            <person name="Xu X."/>
            <person name="Yang H."/>
            <person name="Solovyev V."/>
            <person name="Lee S.M."/>
            <person name="Liu X."/>
            <person name="Afonnikov D.A."/>
            <person name="Skryabin K.G."/>
        </authorList>
    </citation>
    <scope>NUCLEOTIDE SEQUENCE [LARGE SCALE GENOMIC DNA]</scope>
    <source>
        <strain evidence="1">AK-0245</strain>
        <tissue evidence="1">Whole organism</tissue>
    </source>
</reference>
<dbReference type="AlphaFoldDB" id="A0A4V3SCJ6"/>